<comment type="similarity">
    <text evidence="2 4">Belongs to the Ninja family.</text>
</comment>
<keyword evidence="3 4" id="KW-0539">Nucleus</keyword>
<evidence type="ECO:0000256" key="2">
    <source>
        <dbReference type="ARBA" id="ARBA00006081"/>
    </source>
</evidence>
<dbReference type="Proteomes" id="UP001159364">
    <property type="component" value="Linkage Group LG02"/>
</dbReference>
<dbReference type="InterPro" id="IPR032308">
    <property type="entry name" value="TDBD"/>
</dbReference>
<dbReference type="InterPro" id="IPR031307">
    <property type="entry name" value="Ninja_fam"/>
</dbReference>
<dbReference type="GO" id="GO:0007165">
    <property type="term" value="P:signal transduction"/>
    <property type="evidence" value="ECO:0007669"/>
    <property type="project" value="InterPro"/>
</dbReference>
<evidence type="ECO:0000256" key="5">
    <source>
        <dbReference type="SAM" id="MobiDB-lite"/>
    </source>
</evidence>
<sequence>MPTGGGAIMPCKGDVVRNPSKIQGFDVAHLSARRVSYIYESCARGVPCLRGPHTLTSPTITVKNLILFAQQLQIRRRNKVATQEDAPSKNESHTSRCPSGPHPKDNAFAKVANGSMAYNKDVAGGGKKQMVNPVGFPDMQENNDNSNVTSSSSVSRTPVTSKTSREPEERTALLSAMTRRRIEATKKFLMKKATSGSRRRNRLRSCSSSPRGEDKLHLLGNMAPVVLNSLSSSMAPPSSPPVAEAPVTGQKKTPPVGNTEPAAANAPFSLPRRRTSSSATAVNARAGRPPRPWSSANNRLAALQSRPGKCPPWALASVSKSQAFYRAILRITRRNFYAAHRKFKGMRISCPDEKGSNVAKKGARSSKPLPKPIKEENKIALEIIGNGKLVAPLPSGNGKSVVTENTSGNRKLVVTAAISANGKSVASAVASGNGKSVVAAETSGNGKSVVAAETSGNGKSVVAAETSYNGKPVALSEMLPEEPAAKKLKLSNNGFEGSGMEMMKLMPTVVVHGPAPNGRKVSGFLYKYTQNQVCIICLCHGMYHSPMEFVNHAGLRDVENPLTYIKVHPQPDF</sequence>
<evidence type="ECO:0000313" key="8">
    <source>
        <dbReference type="Proteomes" id="UP001159364"/>
    </source>
</evidence>
<dbReference type="PANTHER" id="PTHR31413">
    <property type="entry name" value="AFP HOMOLOG 2"/>
    <property type="match status" value="1"/>
</dbReference>
<dbReference type="GO" id="GO:0045892">
    <property type="term" value="P:negative regulation of DNA-templated transcription"/>
    <property type="evidence" value="ECO:0007669"/>
    <property type="project" value="TreeGrafter"/>
</dbReference>
<dbReference type="Pfam" id="PF16135">
    <property type="entry name" value="TDBD"/>
    <property type="match status" value="1"/>
</dbReference>
<feature type="compositionally biased region" description="Low complexity" evidence="5">
    <location>
        <begin position="230"/>
        <end position="246"/>
    </location>
</feature>
<comment type="subcellular location">
    <subcellularLocation>
        <location evidence="1 4">Nucleus</location>
    </subcellularLocation>
</comment>
<comment type="caution">
    <text evidence="7">The sequence shown here is derived from an EMBL/GenBank/DDBJ whole genome shotgun (WGS) entry which is preliminary data.</text>
</comment>
<evidence type="ECO:0000256" key="4">
    <source>
        <dbReference type="RuleBase" id="RU369029"/>
    </source>
</evidence>
<feature type="domain" description="Tify" evidence="6">
    <location>
        <begin position="535"/>
        <end position="565"/>
    </location>
</feature>
<accession>A0AAV8U4A9</accession>
<evidence type="ECO:0000259" key="6">
    <source>
        <dbReference type="Pfam" id="PF16135"/>
    </source>
</evidence>
<feature type="region of interest" description="Disordered" evidence="5">
    <location>
        <begin position="78"/>
        <end position="107"/>
    </location>
</feature>
<protein>
    <recommendedName>
        <fullName evidence="4">Ninja-family protein</fullName>
    </recommendedName>
    <alternativeName>
        <fullName evidence="4">ABI-binding protein</fullName>
    </alternativeName>
</protein>
<reference evidence="7 8" key="1">
    <citation type="submission" date="2021-09" db="EMBL/GenBank/DDBJ databases">
        <title>Genomic insights and catalytic innovation underlie evolution of tropane alkaloids biosynthesis.</title>
        <authorList>
            <person name="Wang Y.-J."/>
            <person name="Tian T."/>
            <person name="Huang J.-P."/>
            <person name="Huang S.-X."/>
        </authorList>
    </citation>
    <scope>NUCLEOTIDE SEQUENCE [LARGE SCALE GENOMIC DNA]</scope>
    <source>
        <strain evidence="7">KIB-2018</strain>
        <tissue evidence="7">Leaf</tissue>
    </source>
</reference>
<evidence type="ECO:0000313" key="7">
    <source>
        <dbReference type="EMBL" id="KAJ8773153.1"/>
    </source>
</evidence>
<dbReference type="GO" id="GO:0005634">
    <property type="term" value="C:nucleus"/>
    <property type="evidence" value="ECO:0007669"/>
    <property type="project" value="UniProtKB-SubCell"/>
</dbReference>
<feature type="compositionally biased region" description="Low complexity" evidence="5">
    <location>
        <begin position="142"/>
        <end position="162"/>
    </location>
</feature>
<name>A0AAV8U4A9_9ROSI</name>
<keyword evidence="8" id="KW-1185">Reference proteome</keyword>
<proteinExistence type="inferred from homology"/>
<dbReference type="AlphaFoldDB" id="A0AAV8U4A9"/>
<organism evidence="7 8">
    <name type="scientific">Erythroxylum novogranatense</name>
    <dbReference type="NCBI Taxonomy" id="1862640"/>
    <lineage>
        <taxon>Eukaryota</taxon>
        <taxon>Viridiplantae</taxon>
        <taxon>Streptophyta</taxon>
        <taxon>Embryophyta</taxon>
        <taxon>Tracheophyta</taxon>
        <taxon>Spermatophyta</taxon>
        <taxon>Magnoliopsida</taxon>
        <taxon>eudicotyledons</taxon>
        <taxon>Gunneridae</taxon>
        <taxon>Pentapetalae</taxon>
        <taxon>rosids</taxon>
        <taxon>fabids</taxon>
        <taxon>Malpighiales</taxon>
        <taxon>Erythroxylaceae</taxon>
        <taxon>Erythroxylum</taxon>
    </lineage>
</organism>
<feature type="region of interest" description="Disordered" evidence="5">
    <location>
        <begin position="230"/>
        <end position="296"/>
    </location>
</feature>
<evidence type="ECO:0000256" key="3">
    <source>
        <dbReference type="ARBA" id="ARBA00023242"/>
    </source>
</evidence>
<evidence type="ECO:0000256" key="1">
    <source>
        <dbReference type="ARBA" id="ARBA00004123"/>
    </source>
</evidence>
<dbReference type="PANTHER" id="PTHR31413:SF43">
    <property type="entry name" value="NINJA-FAMILY PROTEIN"/>
    <property type="match status" value="1"/>
</dbReference>
<dbReference type="EMBL" id="JAIWQS010000002">
    <property type="protein sequence ID" value="KAJ8773153.1"/>
    <property type="molecule type" value="Genomic_DNA"/>
</dbReference>
<comment type="function">
    <text evidence="4">Acts as a negative regulator of abscisic acid (ABA) response.</text>
</comment>
<gene>
    <name evidence="7" type="ORF">K2173_028330</name>
</gene>
<feature type="region of interest" description="Disordered" evidence="5">
    <location>
        <begin position="120"/>
        <end position="217"/>
    </location>
</feature>